<comment type="caution">
    <text evidence="3">The sequence shown here is derived from an EMBL/GenBank/DDBJ whole genome shotgun (WGS) entry which is preliminary data.</text>
</comment>
<name>A0A7X1B249_9BACT</name>
<comment type="function">
    <text evidence="2">Antitoxin component of a type II toxin-antitoxin (TA) system.</text>
</comment>
<evidence type="ECO:0000256" key="1">
    <source>
        <dbReference type="ARBA" id="ARBA00009981"/>
    </source>
</evidence>
<dbReference type="Proteomes" id="UP000525652">
    <property type="component" value="Unassembled WGS sequence"/>
</dbReference>
<dbReference type="EMBL" id="JACHVA010000140">
    <property type="protein sequence ID" value="MBC2604241.1"/>
    <property type="molecule type" value="Genomic_DNA"/>
</dbReference>
<keyword evidence="4" id="KW-1185">Reference proteome</keyword>
<gene>
    <name evidence="3" type="ORF">H5P30_20870</name>
</gene>
<evidence type="ECO:0000313" key="4">
    <source>
        <dbReference type="Proteomes" id="UP000525652"/>
    </source>
</evidence>
<protein>
    <recommendedName>
        <fullName evidence="2">Antitoxin</fullName>
    </recommendedName>
</protein>
<dbReference type="InterPro" id="IPR006442">
    <property type="entry name" value="Antitoxin_Phd/YefM"/>
</dbReference>
<sequence>MKSINIRILKHETRALMDRIATGESVEITRHNQPVAIIKPVEARRNRRPRPDFKGRLQAIYGEKLLPETATELISEERGER</sequence>
<proteinExistence type="inferred from homology"/>
<dbReference type="RefSeq" id="WP_185694857.1">
    <property type="nucleotide sequence ID" value="NZ_JACHVA010000140.1"/>
</dbReference>
<dbReference type="InterPro" id="IPR051416">
    <property type="entry name" value="phD-YefM_TA_antitoxins"/>
</dbReference>
<reference evidence="3 4" key="1">
    <citation type="submission" date="2020-07" db="EMBL/GenBank/DDBJ databases">
        <authorList>
            <person name="Feng X."/>
        </authorList>
    </citation>
    <scope>NUCLEOTIDE SEQUENCE [LARGE SCALE GENOMIC DNA]</scope>
    <source>
        <strain evidence="3 4">JCM14086</strain>
    </source>
</reference>
<dbReference type="SUPFAM" id="SSF143120">
    <property type="entry name" value="YefM-like"/>
    <property type="match status" value="1"/>
</dbReference>
<dbReference type="Pfam" id="PF02604">
    <property type="entry name" value="PhdYeFM_antitox"/>
    <property type="match status" value="1"/>
</dbReference>
<dbReference type="Gene3D" id="3.40.1620.10">
    <property type="entry name" value="YefM-like domain"/>
    <property type="match status" value="1"/>
</dbReference>
<organism evidence="3 4">
    <name type="scientific">Puniceicoccus vermicola</name>
    <dbReference type="NCBI Taxonomy" id="388746"/>
    <lineage>
        <taxon>Bacteria</taxon>
        <taxon>Pseudomonadati</taxon>
        <taxon>Verrucomicrobiota</taxon>
        <taxon>Opitutia</taxon>
        <taxon>Puniceicoccales</taxon>
        <taxon>Puniceicoccaceae</taxon>
        <taxon>Puniceicoccus</taxon>
    </lineage>
</organism>
<accession>A0A7X1B249</accession>
<dbReference type="PANTHER" id="PTHR35377">
    <property type="entry name" value="ANTITOXIN VAPB49-RELATED-RELATED"/>
    <property type="match status" value="1"/>
</dbReference>
<dbReference type="AlphaFoldDB" id="A0A7X1B249"/>
<evidence type="ECO:0000256" key="2">
    <source>
        <dbReference type="RuleBase" id="RU362080"/>
    </source>
</evidence>
<comment type="similarity">
    <text evidence="1 2">Belongs to the phD/YefM antitoxin family.</text>
</comment>
<evidence type="ECO:0000313" key="3">
    <source>
        <dbReference type="EMBL" id="MBC2604241.1"/>
    </source>
</evidence>
<dbReference type="InterPro" id="IPR036165">
    <property type="entry name" value="YefM-like_sf"/>
</dbReference>